<dbReference type="InterPro" id="IPR005031">
    <property type="entry name" value="COQ10_START"/>
</dbReference>
<reference evidence="4 5" key="1">
    <citation type="submission" date="2017-05" db="EMBL/GenBank/DDBJ databases">
        <authorList>
            <person name="Varghese N."/>
            <person name="Submissions S."/>
        </authorList>
    </citation>
    <scope>NUCLEOTIDE SEQUENCE [LARGE SCALE GENOMIC DNA]</scope>
    <source>
        <strain evidence="4 5">SM16</strain>
    </source>
</reference>
<feature type="region of interest" description="Disordered" evidence="2">
    <location>
        <begin position="1"/>
        <end position="21"/>
    </location>
</feature>
<comment type="similarity">
    <text evidence="1">Belongs to the ribosome association toxin RatA family.</text>
</comment>
<organism evidence="4 5">
    <name type="scientific">Novosphingobium panipatense</name>
    <dbReference type="NCBI Taxonomy" id="428991"/>
    <lineage>
        <taxon>Bacteria</taxon>
        <taxon>Pseudomonadati</taxon>
        <taxon>Pseudomonadota</taxon>
        <taxon>Alphaproteobacteria</taxon>
        <taxon>Sphingomonadales</taxon>
        <taxon>Sphingomonadaceae</taxon>
        <taxon>Novosphingobium</taxon>
    </lineage>
</organism>
<protein>
    <submittedName>
        <fullName evidence="4">Polyketide cyclase / dehydrase and lipid transport</fullName>
    </submittedName>
</protein>
<name>A0ABY1QVC8_9SPHN</name>
<dbReference type="InterPro" id="IPR023393">
    <property type="entry name" value="START-like_dom_sf"/>
</dbReference>
<dbReference type="InterPro" id="IPR047137">
    <property type="entry name" value="ORF3"/>
</dbReference>
<evidence type="ECO:0000313" key="5">
    <source>
        <dbReference type="Proteomes" id="UP001157910"/>
    </source>
</evidence>
<evidence type="ECO:0000259" key="3">
    <source>
        <dbReference type="Pfam" id="PF03364"/>
    </source>
</evidence>
<dbReference type="SUPFAM" id="SSF55961">
    <property type="entry name" value="Bet v1-like"/>
    <property type="match status" value="1"/>
</dbReference>
<dbReference type="EMBL" id="FXUI01000020">
    <property type="protein sequence ID" value="SMP81866.1"/>
    <property type="molecule type" value="Genomic_DNA"/>
</dbReference>
<dbReference type="CDD" id="cd07817">
    <property type="entry name" value="SRPBCC_8"/>
    <property type="match status" value="1"/>
</dbReference>
<comment type="caution">
    <text evidence="4">The sequence shown here is derived from an EMBL/GenBank/DDBJ whole genome shotgun (WGS) entry which is preliminary data.</text>
</comment>
<accession>A0ABY1QVC8</accession>
<gene>
    <name evidence="4" type="ORF">SAMN06296065_12010</name>
</gene>
<proteinExistence type="inferred from homology"/>
<dbReference type="PANTHER" id="PTHR33824:SF7">
    <property type="entry name" value="POLYKETIDE CYCLASE_DEHYDRASE AND LIPID TRANSPORT SUPERFAMILY PROTEIN"/>
    <property type="match status" value="1"/>
</dbReference>
<keyword evidence="5" id="KW-1185">Reference proteome</keyword>
<sequence>MTDAGDDAPLSTKKDGHSSQDAASLGLEARGGDLLARSVTINRPKAELYRFWRDFSNLPKIMDNIVRIDVIDQQTSHWVVKGPGGKEVEWDATITQDLPDEAIAWASKDASDISNSGRIEFRDAGLRGTVVTATILYDAPAGLIGKAIAKLSQREPGIQARRDLRRFKQLMETGEIATNARTRKQHEEEMA</sequence>
<dbReference type="Gene3D" id="3.30.530.20">
    <property type="match status" value="1"/>
</dbReference>
<dbReference type="Pfam" id="PF03364">
    <property type="entry name" value="Polyketide_cyc"/>
    <property type="match status" value="1"/>
</dbReference>
<evidence type="ECO:0000256" key="1">
    <source>
        <dbReference type="ARBA" id="ARBA00008918"/>
    </source>
</evidence>
<evidence type="ECO:0000313" key="4">
    <source>
        <dbReference type="EMBL" id="SMP81866.1"/>
    </source>
</evidence>
<feature type="domain" description="Coenzyme Q-binding protein COQ10 START" evidence="3">
    <location>
        <begin position="41"/>
        <end position="151"/>
    </location>
</feature>
<dbReference type="PANTHER" id="PTHR33824">
    <property type="entry name" value="POLYKETIDE CYCLASE/DEHYDRASE AND LIPID TRANSPORT SUPERFAMILY PROTEIN"/>
    <property type="match status" value="1"/>
</dbReference>
<evidence type="ECO:0000256" key="2">
    <source>
        <dbReference type="SAM" id="MobiDB-lite"/>
    </source>
</evidence>
<dbReference type="Proteomes" id="UP001157910">
    <property type="component" value="Unassembled WGS sequence"/>
</dbReference>
<dbReference type="RefSeq" id="WP_283407104.1">
    <property type="nucleotide sequence ID" value="NZ_FXUI01000020.1"/>
</dbReference>